<keyword evidence="5 7" id="KW-1133">Transmembrane helix</keyword>
<feature type="transmembrane region" description="Helical" evidence="7">
    <location>
        <begin position="35"/>
        <end position="60"/>
    </location>
</feature>
<keyword evidence="6 7" id="KW-0472">Membrane</keyword>
<organism evidence="8 9">
    <name type="scientific">Frankia nepalensis</name>
    <dbReference type="NCBI Taxonomy" id="1836974"/>
    <lineage>
        <taxon>Bacteria</taxon>
        <taxon>Bacillati</taxon>
        <taxon>Actinomycetota</taxon>
        <taxon>Actinomycetes</taxon>
        <taxon>Frankiales</taxon>
        <taxon>Frankiaceae</taxon>
        <taxon>Frankia</taxon>
    </lineage>
</organism>
<evidence type="ECO:0000256" key="3">
    <source>
        <dbReference type="ARBA" id="ARBA00022679"/>
    </source>
</evidence>
<dbReference type="Pfam" id="PF13641">
    <property type="entry name" value="Glyco_tranf_2_3"/>
    <property type="match status" value="1"/>
</dbReference>
<evidence type="ECO:0000256" key="6">
    <source>
        <dbReference type="ARBA" id="ARBA00023136"/>
    </source>
</evidence>
<accession>A0A937RHH6</accession>
<dbReference type="PANTHER" id="PTHR43867">
    <property type="entry name" value="CELLULOSE SYNTHASE CATALYTIC SUBUNIT A [UDP-FORMING]"/>
    <property type="match status" value="1"/>
</dbReference>
<gene>
    <name evidence="8" type="ORF">I7412_35210</name>
</gene>
<dbReference type="EMBL" id="JAEACQ010000308">
    <property type="protein sequence ID" value="MBL7632313.1"/>
    <property type="molecule type" value="Genomic_DNA"/>
</dbReference>
<dbReference type="PANTHER" id="PTHR43867:SF2">
    <property type="entry name" value="CELLULOSE SYNTHASE CATALYTIC SUBUNIT A [UDP-FORMING]"/>
    <property type="match status" value="1"/>
</dbReference>
<evidence type="ECO:0000256" key="4">
    <source>
        <dbReference type="ARBA" id="ARBA00022692"/>
    </source>
</evidence>
<feature type="transmembrane region" description="Helical" evidence="7">
    <location>
        <begin position="445"/>
        <end position="468"/>
    </location>
</feature>
<comment type="caution">
    <text evidence="8">The sequence shown here is derived from an EMBL/GenBank/DDBJ whole genome shotgun (WGS) entry which is preliminary data.</text>
</comment>
<dbReference type="Gene3D" id="3.90.550.10">
    <property type="entry name" value="Spore Coat Polysaccharide Biosynthesis Protein SpsA, Chain A"/>
    <property type="match status" value="1"/>
</dbReference>
<sequence>MTTIESPPLSRAHADDHGLAWRDSARTVLSRGQKIFLVLLVVVAAACFGIFGPTVLLIAIIGASQLFYLAFVGVKLVLSAAASDQRILRPKSLPSSDDPDLPTITIFVPLFKEAAVLPGLVRAIDRIKYPKDRLQVMLLLEEVDDETRTAAAGADLPAHFEVVVVPDSKPRTKPKACDYGLALARGTYSVIWDAEDRPDPLQLLKAVAVYRIAPPDVVCLQARLVFWNVGKQRLSVAPAEEWRLRRVVTAAYWRNVWRWWAGDVITRMYWAEYVVHFEYILTGLARLGCVPPLGGTSNIFRTDVLRQIAMPADELRDGGLDPDVLIGAWDPWNVAEDADIAGWLARAGYRVEMIDSYTLEEASAKAKTAARQRMRWGKGYMQAGLVHMRRPRTVIRQMGLKNFLVYSLLMVGTPISLMINPAFWLLTAAYFITRSAFIESLFPPAIFYLGGATALIGNFVLLYQLMIACLRRGEYPSVKYMFLAPVWWLFTSYSMWSGVLELGRKRSRSQWHKTEHGHEGSERENMAIEAALRNDAALQSAGGL</sequence>
<dbReference type="SUPFAM" id="SSF53448">
    <property type="entry name" value="Nucleotide-diphospho-sugar transferases"/>
    <property type="match status" value="1"/>
</dbReference>
<evidence type="ECO:0000256" key="7">
    <source>
        <dbReference type="SAM" id="Phobius"/>
    </source>
</evidence>
<keyword evidence="4 7" id="KW-0812">Transmembrane</keyword>
<feature type="transmembrane region" description="Helical" evidence="7">
    <location>
        <begin position="480"/>
        <end position="499"/>
    </location>
</feature>
<dbReference type="Proteomes" id="UP000604475">
    <property type="component" value="Unassembled WGS sequence"/>
</dbReference>
<dbReference type="GO" id="GO:0016020">
    <property type="term" value="C:membrane"/>
    <property type="evidence" value="ECO:0007669"/>
    <property type="project" value="UniProtKB-SubCell"/>
</dbReference>
<evidence type="ECO:0000313" key="9">
    <source>
        <dbReference type="Proteomes" id="UP000604475"/>
    </source>
</evidence>
<evidence type="ECO:0000256" key="5">
    <source>
        <dbReference type="ARBA" id="ARBA00022989"/>
    </source>
</evidence>
<reference evidence="8" key="1">
    <citation type="submission" date="2020-12" db="EMBL/GenBank/DDBJ databases">
        <title>Genomic characterization of non-nitrogen-fixing Frankia strains.</title>
        <authorList>
            <person name="Carlos-Shanley C."/>
            <person name="Guerra T."/>
            <person name="Hahn D."/>
        </authorList>
    </citation>
    <scope>NUCLEOTIDE SEQUENCE</scope>
    <source>
        <strain evidence="8">CN6</strain>
    </source>
</reference>
<comment type="subcellular location">
    <subcellularLocation>
        <location evidence="1">Membrane</location>
        <topology evidence="1">Multi-pass membrane protein</topology>
    </subcellularLocation>
</comment>
<keyword evidence="2" id="KW-0328">Glycosyltransferase</keyword>
<dbReference type="InterPro" id="IPR029044">
    <property type="entry name" value="Nucleotide-diphossugar_trans"/>
</dbReference>
<feature type="transmembrane region" description="Helical" evidence="7">
    <location>
        <begin position="403"/>
        <end position="433"/>
    </location>
</feature>
<protein>
    <submittedName>
        <fullName evidence="8">Glycosyltransferase</fullName>
    </submittedName>
</protein>
<feature type="transmembrane region" description="Helical" evidence="7">
    <location>
        <begin position="66"/>
        <end position="83"/>
    </location>
</feature>
<keyword evidence="3" id="KW-0808">Transferase</keyword>
<keyword evidence="9" id="KW-1185">Reference proteome</keyword>
<evidence type="ECO:0000256" key="1">
    <source>
        <dbReference type="ARBA" id="ARBA00004141"/>
    </source>
</evidence>
<dbReference type="InterPro" id="IPR050321">
    <property type="entry name" value="Glycosyltr_2/OpgH_subfam"/>
</dbReference>
<dbReference type="AlphaFoldDB" id="A0A937RHH6"/>
<evidence type="ECO:0000313" key="8">
    <source>
        <dbReference type="EMBL" id="MBL7632313.1"/>
    </source>
</evidence>
<name>A0A937RHH6_9ACTN</name>
<evidence type="ECO:0000256" key="2">
    <source>
        <dbReference type="ARBA" id="ARBA00022676"/>
    </source>
</evidence>
<dbReference type="RefSeq" id="WP_203004840.1">
    <property type="nucleotide sequence ID" value="NZ_JADWYU010000045.1"/>
</dbReference>
<dbReference type="GO" id="GO:0016757">
    <property type="term" value="F:glycosyltransferase activity"/>
    <property type="evidence" value="ECO:0007669"/>
    <property type="project" value="UniProtKB-KW"/>
</dbReference>
<proteinExistence type="predicted"/>